<proteinExistence type="predicted"/>
<dbReference type="AlphaFoldDB" id="A0A1F5FJ35"/>
<reference evidence="2 3" key="1">
    <citation type="journal article" date="2016" name="Nat. Commun.">
        <title>Thousands of microbial genomes shed light on interconnected biogeochemical processes in an aquifer system.</title>
        <authorList>
            <person name="Anantharaman K."/>
            <person name="Brown C.T."/>
            <person name="Hug L.A."/>
            <person name="Sharon I."/>
            <person name="Castelle C.J."/>
            <person name="Probst A.J."/>
            <person name="Thomas B.C."/>
            <person name="Singh A."/>
            <person name="Wilkins M.J."/>
            <person name="Karaoz U."/>
            <person name="Brodie E.L."/>
            <person name="Williams K.H."/>
            <person name="Hubbard S.S."/>
            <person name="Banfield J.F."/>
        </authorList>
    </citation>
    <scope>NUCLEOTIDE SEQUENCE [LARGE SCALE GENOMIC DNA]</scope>
</reference>
<dbReference type="InterPro" id="IPR029068">
    <property type="entry name" value="Glyas_Bleomycin-R_OHBP_Dase"/>
</dbReference>
<dbReference type="EMBL" id="MFAF01000004">
    <property type="protein sequence ID" value="OGD79668.1"/>
    <property type="molecule type" value="Genomic_DNA"/>
</dbReference>
<protein>
    <recommendedName>
        <fullName evidence="1">VOC domain-containing protein</fullName>
    </recommendedName>
</protein>
<sequence length="123" mass="13318">MFEGCDTLAVYAGDMSRAKAFYTGVLGFKVRAELGPDLCFLVSESGKLHLYLEAGHRVVRPAEGDCRLGFFLQTGGSVFETFEKLKGAGVELLDDAPEEVSENTYVFRFLDPDGNILEAVGGA</sequence>
<accession>A0A1F5FJ35</accession>
<dbReference type="InterPro" id="IPR004360">
    <property type="entry name" value="Glyas_Fos-R_dOase_dom"/>
</dbReference>
<comment type="caution">
    <text evidence="2">The sequence shown here is derived from an EMBL/GenBank/DDBJ whole genome shotgun (WGS) entry which is preliminary data.</text>
</comment>
<name>A0A1F5FJ35_9BACT</name>
<evidence type="ECO:0000313" key="2">
    <source>
        <dbReference type="EMBL" id="OGD79668.1"/>
    </source>
</evidence>
<dbReference type="Proteomes" id="UP000177187">
    <property type="component" value="Unassembled WGS sequence"/>
</dbReference>
<dbReference type="SUPFAM" id="SSF54593">
    <property type="entry name" value="Glyoxalase/Bleomycin resistance protein/Dihydroxybiphenyl dioxygenase"/>
    <property type="match status" value="1"/>
</dbReference>
<dbReference type="PROSITE" id="PS51819">
    <property type="entry name" value="VOC"/>
    <property type="match status" value="1"/>
</dbReference>
<evidence type="ECO:0000259" key="1">
    <source>
        <dbReference type="PROSITE" id="PS51819"/>
    </source>
</evidence>
<dbReference type="Gene3D" id="3.10.180.10">
    <property type="entry name" value="2,3-Dihydroxybiphenyl 1,2-Dioxygenase, domain 1"/>
    <property type="match status" value="1"/>
</dbReference>
<dbReference type="InterPro" id="IPR037523">
    <property type="entry name" value="VOC_core"/>
</dbReference>
<dbReference type="CDD" id="cd06587">
    <property type="entry name" value="VOC"/>
    <property type="match status" value="1"/>
</dbReference>
<organism evidence="2 3">
    <name type="scientific">Candidatus Coatesbacteria bacterium RBG_13_66_14</name>
    <dbReference type="NCBI Taxonomy" id="1817816"/>
    <lineage>
        <taxon>Bacteria</taxon>
        <taxon>Candidatus Coatesiibacteriota</taxon>
    </lineage>
</organism>
<gene>
    <name evidence="2" type="ORF">A2Y64_06905</name>
</gene>
<evidence type="ECO:0000313" key="3">
    <source>
        <dbReference type="Proteomes" id="UP000177187"/>
    </source>
</evidence>
<dbReference type="Pfam" id="PF00903">
    <property type="entry name" value="Glyoxalase"/>
    <property type="match status" value="1"/>
</dbReference>
<feature type="domain" description="VOC" evidence="1">
    <location>
        <begin position="4"/>
        <end position="122"/>
    </location>
</feature>
<dbReference type="STRING" id="1817816.A2Y64_06905"/>